<evidence type="ECO:0000256" key="4">
    <source>
        <dbReference type="ARBA" id="ARBA00022723"/>
    </source>
</evidence>
<dbReference type="AlphaFoldDB" id="A0A975HJJ5"/>
<dbReference type="SFLD" id="SFLDG01017">
    <property type="entry name" value="Polyprenyl_Transferase_Like"/>
    <property type="match status" value="1"/>
</dbReference>
<comment type="similarity">
    <text evidence="2 7">Belongs to the FPP/GGPP synthase family.</text>
</comment>
<dbReference type="InterPro" id="IPR008949">
    <property type="entry name" value="Isoprenoid_synthase_dom_sf"/>
</dbReference>
<dbReference type="PANTHER" id="PTHR43281">
    <property type="entry name" value="FARNESYL DIPHOSPHATE SYNTHASE"/>
    <property type="match status" value="1"/>
</dbReference>
<dbReference type="GO" id="GO:0004337">
    <property type="term" value="F:(2E,6E)-farnesyl diphosphate synthase activity"/>
    <property type="evidence" value="ECO:0007669"/>
    <property type="project" value="UniProtKB-EC"/>
</dbReference>
<keyword evidence="4" id="KW-0479">Metal-binding</keyword>
<dbReference type="GO" id="GO:0008654">
    <property type="term" value="P:phospholipid biosynthetic process"/>
    <property type="evidence" value="ECO:0007669"/>
    <property type="project" value="UniProtKB-ARBA"/>
</dbReference>
<evidence type="ECO:0000256" key="6">
    <source>
        <dbReference type="ARBA" id="ARBA00023229"/>
    </source>
</evidence>
<dbReference type="InterPro" id="IPR000092">
    <property type="entry name" value="Polyprenyl_synt"/>
</dbReference>
<reference evidence="8" key="1">
    <citation type="submission" date="2021-03" db="EMBL/GenBank/DDBJ databases">
        <title>Description of Psychrosphaera ytuae sp. nov. isolated from deep sea sediment of South China Sea.</title>
        <authorList>
            <person name="Zhang J."/>
            <person name="Xu X.-D."/>
        </authorList>
    </citation>
    <scope>NUCLEOTIDE SEQUENCE</scope>
    <source>
        <strain evidence="8">MTZ26</strain>
    </source>
</reference>
<keyword evidence="3 7" id="KW-0808">Transferase</keyword>
<dbReference type="GO" id="GO:0005737">
    <property type="term" value="C:cytoplasm"/>
    <property type="evidence" value="ECO:0007669"/>
    <property type="project" value="UniProtKB-ARBA"/>
</dbReference>
<sequence>MVIQYQVAEVKQHIEAVLSKKLKNAKIADPKLNEAMEYSLLLGGKRLRPFLVYATGKLFGASQYDLDASAAAIEAIHSYSLIHDDLPAMDDDALRRGKPTCHVKFDEATAILAGDTLQSFAFSSLTSHSFEAVSAQNQLKLVQVIADAANQMCAGQSIDLQSTDSSLSDLASLENMHRLKTGALISAAVQCGAITGNATEEHLALLVEYANAIGLAFQVWDDVLDITSDTVTLGKPQGSDENANKTTYPALMGLEQTKDKAKALIATAIAALDKLPYDTDELAQLAQYIIERDH</sequence>
<dbReference type="GO" id="GO:0046872">
    <property type="term" value="F:metal ion binding"/>
    <property type="evidence" value="ECO:0007669"/>
    <property type="project" value="UniProtKB-KW"/>
</dbReference>
<dbReference type="SFLD" id="SFLDS00005">
    <property type="entry name" value="Isoprenoid_Synthase_Type_I"/>
    <property type="match status" value="1"/>
</dbReference>
<evidence type="ECO:0000313" key="8">
    <source>
        <dbReference type="EMBL" id="QTH65293.1"/>
    </source>
</evidence>
<dbReference type="PROSITE" id="PS00444">
    <property type="entry name" value="POLYPRENYL_SYNTHASE_2"/>
    <property type="match status" value="1"/>
</dbReference>
<dbReference type="FunFam" id="1.10.600.10:FF:000001">
    <property type="entry name" value="Geranylgeranyl diphosphate synthase"/>
    <property type="match status" value="1"/>
</dbReference>
<dbReference type="Gene3D" id="1.10.600.10">
    <property type="entry name" value="Farnesyl Diphosphate Synthase"/>
    <property type="match status" value="1"/>
</dbReference>
<dbReference type="KEGG" id="psym:J1N51_05005"/>
<dbReference type="InterPro" id="IPR033749">
    <property type="entry name" value="Polyprenyl_synt_CS"/>
</dbReference>
<dbReference type="PROSITE" id="PS00723">
    <property type="entry name" value="POLYPRENYL_SYNTHASE_1"/>
    <property type="match status" value="1"/>
</dbReference>
<evidence type="ECO:0000256" key="7">
    <source>
        <dbReference type="RuleBase" id="RU004466"/>
    </source>
</evidence>
<proteinExistence type="inferred from homology"/>
<dbReference type="EC" id="2.5.1.10" evidence="8"/>
<evidence type="ECO:0000256" key="1">
    <source>
        <dbReference type="ARBA" id="ARBA00001946"/>
    </source>
</evidence>
<evidence type="ECO:0000256" key="2">
    <source>
        <dbReference type="ARBA" id="ARBA00006706"/>
    </source>
</evidence>
<protein>
    <submittedName>
        <fullName evidence="8">(2E,6E)-farnesyl diphosphate synthase</fullName>
        <ecNumber evidence="8">2.5.1.10</ecNumber>
    </submittedName>
</protein>
<evidence type="ECO:0000313" key="9">
    <source>
        <dbReference type="Proteomes" id="UP000682739"/>
    </source>
</evidence>
<dbReference type="PANTHER" id="PTHR43281:SF1">
    <property type="entry name" value="FARNESYL DIPHOSPHATE SYNTHASE"/>
    <property type="match status" value="1"/>
</dbReference>
<dbReference type="GO" id="GO:0016114">
    <property type="term" value="P:terpenoid biosynthetic process"/>
    <property type="evidence" value="ECO:0007669"/>
    <property type="project" value="UniProtKB-ARBA"/>
</dbReference>
<accession>A0A975HJJ5</accession>
<keyword evidence="6" id="KW-0414">Isoprene biosynthesis</keyword>
<keyword evidence="5" id="KW-0460">Magnesium</keyword>
<dbReference type="Pfam" id="PF00348">
    <property type="entry name" value="polyprenyl_synt"/>
    <property type="match status" value="1"/>
</dbReference>
<dbReference type="NCBIfam" id="NF045485">
    <property type="entry name" value="FPPsyn"/>
    <property type="match status" value="1"/>
</dbReference>
<dbReference type="NCBIfam" id="NF007877">
    <property type="entry name" value="PRK10581.1"/>
    <property type="match status" value="1"/>
</dbReference>
<dbReference type="SUPFAM" id="SSF48576">
    <property type="entry name" value="Terpenoid synthases"/>
    <property type="match status" value="1"/>
</dbReference>
<dbReference type="EMBL" id="CP072110">
    <property type="protein sequence ID" value="QTH65293.1"/>
    <property type="molecule type" value="Genomic_DNA"/>
</dbReference>
<comment type="cofactor">
    <cofactor evidence="1">
        <name>Mg(2+)</name>
        <dbReference type="ChEBI" id="CHEBI:18420"/>
    </cofactor>
</comment>
<organism evidence="8 9">
    <name type="scientific">Psychrosphaera ytuae</name>
    <dbReference type="NCBI Taxonomy" id="2820710"/>
    <lineage>
        <taxon>Bacteria</taxon>
        <taxon>Pseudomonadati</taxon>
        <taxon>Pseudomonadota</taxon>
        <taxon>Gammaproteobacteria</taxon>
        <taxon>Alteromonadales</taxon>
        <taxon>Pseudoalteromonadaceae</taxon>
        <taxon>Psychrosphaera</taxon>
    </lineage>
</organism>
<name>A0A975HJJ5_9GAMM</name>
<dbReference type="CDD" id="cd00685">
    <property type="entry name" value="Trans_IPPS_HT"/>
    <property type="match status" value="1"/>
</dbReference>
<keyword evidence="9" id="KW-1185">Reference proteome</keyword>
<dbReference type="InterPro" id="IPR053378">
    <property type="entry name" value="Prenyl_diphosphate_synthase"/>
</dbReference>
<dbReference type="RefSeq" id="WP_208833328.1">
    <property type="nucleotide sequence ID" value="NZ_CP072110.1"/>
</dbReference>
<gene>
    <name evidence="8" type="primary">ispA</name>
    <name evidence="8" type="ORF">J1N51_05005</name>
</gene>
<evidence type="ECO:0000256" key="5">
    <source>
        <dbReference type="ARBA" id="ARBA00022842"/>
    </source>
</evidence>
<evidence type="ECO:0000256" key="3">
    <source>
        <dbReference type="ARBA" id="ARBA00022679"/>
    </source>
</evidence>
<dbReference type="Proteomes" id="UP000682739">
    <property type="component" value="Chromosome"/>
</dbReference>